<dbReference type="EMBL" id="QOUI01000008">
    <property type="protein sequence ID" value="RCK68869.1"/>
    <property type="molecule type" value="Genomic_DNA"/>
</dbReference>
<dbReference type="Gene3D" id="3.30.420.40">
    <property type="match status" value="2"/>
</dbReference>
<dbReference type="Gene3D" id="1.10.10.10">
    <property type="entry name" value="Winged helix-like DNA-binding domain superfamily/Winged helix DNA-binding domain"/>
    <property type="match status" value="1"/>
</dbReference>
<evidence type="ECO:0000259" key="2">
    <source>
        <dbReference type="Pfam" id="PF12802"/>
    </source>
</evidence>
<evidence type="ECO:0000313" key="4">
    <source>
        <dbReference type="Proteomes" id="UP000252770"/>
    </source>
</evidence>
<dbReference type="PANTHER" id="PTHR18964">
    <property type="entry name" value="ROK (REPRESSOR, ORF, KINASE) FAMILY"/>
    <property type="match status" value="1"/>
</dbReference>
<dbReference type="Pfam" id="PF12802">
    <property type="entry name" value="MarR_2"/>
    <property type="match status" value="1"/>
</dbReference>
<protein>
    <submittedName>
        <fullName evidence="3">ROK family transcriptional regulator</fullName>
    </submittedName>
</protein>
<dbReference type="PANTHER" id="PTHR18964:SF149">
    <property type="entry name" value="BIFUNCTIONAL UDP-N-ACETYLGLUCOSAMINE 2-EPIMERASE_N-ACETYLMANNOSAMINE KINASE"/>
    <property type="match status" value="1"/>
</dbReference>
<gene>
    <name evidence="3" type="ORF">DT076_13145</name>
</gene>
<dbReference type="InterPro" id="IPR000600">
    <property type="entry name" value="ROK"/>
</dbReference>
<dbReference type="InterPro" id="IPR036388">
    <property type="entry name" value="WH-like_DNA-bd_sf"/>
</dbReference>
<dbReference type="SUPFAM" id="SSF53067">
    <property type="entry name" value="Actin-like ATPase domain"/>
    <property type="match status" value="1"/>
</dbReference>
<sequence length="423" mass="44081">MGGAPGCQRTAGGVAAGSARIDVHTAAEEGGEVTTVPSDLLTASRLGTGPARPSTTNLTLLLERVHRGGPASRAQLTRESGLNRSTVGALVTELVRRGLVVEDDPDPTRQVGRPSPIVRCSPEVAALAVVPETDAVTVAVVDLAGAVRRRFRCETGHPPSAAETVELVRGVLDEAAGPWQLTGLGLAVPGLVRASDGLVRWAPHLEWRDEPLGTMLGEATGLEVLAANDANAGVLAEHLFGAAQDATQVLYLNGGPSGIGGGIIINGELVMGAEGYAGEFGHTQVAPAGEESRELEAWVSRQRLLDLLGLESASDDVLADALRHVEDEALQAEVLRQLDALALGVREMVNALNPQRVVLGGFLGSLFERAPEHLLRGLQAQALRPSWESVSVVRAALGSDLLLVGAAELVFQRVIERASLTAA</sequence>
<proteinExistence type="inferred from homology"/>
<accession>A0A367YTL3</accession>
<dbReference type="AlphaFoldDB" id="A0A367YTL3"/>
<evidence type="ECO:0000256" key="1">
    <source>
        <dbReference type="ARBA" id="ARBA00006479"/>
    </source>
</evidence>
<dbReference type="InterPro" id="IPR043129">
    <property type="entry name" value="ATPase_NBD"/>
</dbReference>
<comment type="caution">
    <text evidence="3">The sequence shown here is derived from an EMBL/GenBank/DDBJ whole genome shotgun (WGS) entry which is preliminary data.</text>
</comment>
<reference evidence="3 4" key="1">
    <citation type="submission" date="2018-07" db="EMBL/GenBank/DDBJ databases">
        <title>Desertimonas flava gen. nov. sp. nov.</title>
        <authorList>
            <person name="Liu S."/>
        </authorList>
    </citation>
    <scope>NUCLEOTIDE SEQUENCE [LARGE SCALE GENOMIC DNA]</scope>
    <source>
        <strain evidence="3 4">16Sb5-5</strain>
    </source>
</reference>
<comment type="similarity">
    <text evidence="1">Belongs to the ROK (NagC/XylR) family.</text>
</comment>
<dbReference type="Pfam" id="PF00480">
    <property type="entry name" value="ROK"/>
    <property type="match status" value="1"/>
</dbReference>
<evidence type="ECO:0000313" key="3">
    <source>
        <dbReference type="EMBL" id="RCK68869.1"/>
    </source>
</evidence>
<dbReference type="Proteomes" id="UP000252770">
    <property type="component" value="Unassembled WGS sequence"/>
</dbReference>
<feature type="domain" description="HTH marR-type" evidence="2">
    <location>
        <begin position="61"/>
        <end position="109"/>
    </location>
</feature>
<keyword evidence="4" id="KW-1185">Reference proteome</keyword>
<organism evidence="3 4">
    <name type="scientific">Desertihabitans brevis</name>
    <dbReference type="NCBI Taxonomy" id="2268447"/>
    <lineage>
        <taxon>Bacteria</taxon>
        <taxon>Bacillati</taxon>
        <taxon>Actinomycetota</taxon>
        <taxon>Actinomycetes</taxon>
        <taxon>Propionibacteriales</taxon>
        <taxon>Propionibacteriaceae</taxon>
        <taxon>Desertihabitans</taxon>
    </lineage>
</organism>
<dbReference type="InterPro" id="IPR036390">
    <property type="entry name" value="WH_DNA-bd_sf"/>
</dbReference>
<dbReference type="SUPFAM" id="SSF46785">
    <property type="entry name" value="Winged helix' DNA-binding domain"/>
    <property type="match status" value="1"/>
</dbReference>
<dbReference type="InterPro" id="IPR000835">
    <property type="entry name" value="HTH_MarR-typ"/>
</dbReference>
<name>A0A367YTL3_9ACTN</name>